<evidence type="ECO:0000313" key="3">
    <source>
        <dbReference type="Proteomes" id="UP000178235"/>
    </source>
</evidence>
<accession>A0A1F6VEE2</accession>
<dbReference type="InterPro" id="IPR029063">
    <property type="entry name" value="SAM-dependent_MTases_sf"/>
</dbReference>
<evidence type="ECO:0000259" key="1">
    <source>
        <dbReference type="Pfam" id="PF05050"/>
    </source>
</evidence>
<sequence length="255" mass="29385">MNPRKLYTFLARCYKFGIFWCIKMSTTKLLSRRDEFGIRIPGYKQKMFLRKHTSDEDAFDQIFVAQDYTNPFLDGFSPKVIIDAGAYVGYSSVYFANKYSDAKIIAIEPEDSNFELLQKNTLNYNNIYCIQAALWGEPEKLKVVEGDAGRHWAFKVEKLSGDGNANSRAVSVVTMPQIIATYKLETIDILKIDIEGAEKELFSKNYESWISKCKIIVIELHDRFLPGCSKVFYSALSTLPFNQHTKRENIFVDLR</sequence>
<dbReference type="PANTHER" id="PTHR34203:SF15">
    <property type="entry name" value="SLL1173 PROTEIN"/>
    <property type="match status" value="1"/>
</dbReference>
<dbReference type="AlphaFoldDB" id="A0A1F6VEE2"/>
<feature type="domain" description="Methyltransferase FkbM" evidence="1">
    <location>
        <begin position="83"/>
        <end position="223"/>
    </location>
</feature>
<dbReference type="Gene3D" id="3.40.50.150">
    <property type="entry name" value="Vaccinia Virus protein VP39"/>
    <property type="match status" value="1"/>
</dbReference>
<dbReference type="Pfam" id="PF05050">
    <property type="entry name" value="Methyltransf_21"/>
    <property type="match status" value="1"/>
</dbReference>
<dbReference type="PANTHER" id="PTHR34203">
    <property type="entry name" value="METHYLTRANSFERASE, FKBM FAMILY PROTEIN"/>
    <property type="match status" value="1"/>
</dbReference>
<dbReference type="EMBL" id="MFTS01000007">
    <property type="protein sequence ID" value="OGI67955.1"/>
    <property type="molecule type" value="Genomic_DNA"/>
</dbReference>
<dbReference type="InterPro" id="IPR006342">
    <property type="entry name" value="FkbM_mtfrase"/>
</dbReference>
<name>A0A1F6VEE2_9BACT</name>
<dbReference type="InterPro" id="IPR052514">
    <property type="entry name" value="SAM-dependent_MTase"/>
</dbReference>
<dbReference type="NCBIfam" id="TIGR01444">
    <property type="entry name" value="fkbM_fam"/>
    <property type="match status" value="1"/>
</dbReference>
<gene>
    <name evidence="2" type="ORF">A2738_03860</name>
</gene>
<evidence type="ECO:0000313" key="2">
    <source>
        <dbReference type="EMBL" id="OGI67955.1"/>
    </source>
</evidence>
<organism evidence="2 3">
    <name type="scientific">Candidatus Nomurabacteria bacterium RIFCSPHIGHO2_01_FULL_42_15</name>
    <dbReference type="NCBI Taxonomy" id="1801742"/>
    <lineage>
        <taxon>Bacteria</taxon>
        <taxon>Candidatus Nomuraibacteriota</taxon>
    </lineage>
</organism>
<dbReference type="Proteomes" id="UP000178235">
    <property type="component" value="Unassembled WGS sequence"/>
</dbReference>
<protein>
    <recommendedName>
        <fullName evidence="1">Methyltransferase FkbM domain-containing protein</fullName>
    </recommendedName>
</protein>
<comment type="caution">
    <text evidence="2">The sequence shown here is derived from an EMBL/GenBank/DDBJ whole genome shotgun (WGS) entry which is preliminary data.</text>
</comment>
<reference evidence="2 3" key="1">
    <citation type="journal article" date="2016" name="Nat. Commun.">
        <title>Thousands of microbial genomes shed light on interconnected biogeochemical processes in an aquifer system.</title>
        <authorList>
            <person name="Anantharaman K."/>
            <person name="Brown C.T."/>
            <person name="Hug L.A."/>
            <person name="Sharon I."/>
            <person name="Castelle C.J."/>
            <person name="Probst A.J."/>
            <person name="Thomas B.C."/>
            <person name="Singh A."/>
            <person name="Wilkins M.J."/>
            <person name="Karaoz U."/>
            <person name="Brodie E.L."/>
            <person name="Williams K.H."/>
            <person name="Hubbard S.S."/>
            <person name="Banfield J.F."/>
        </authorList>
    </citation>
    <scope>NUCLEOTIDE SEQUENCE [LARGE SCALE GENOMIC DNA]</scope>
</reference>
<dbReference type="SUPFAM" id="SSF53335">
    <property type="entry name" value="S-adenosyl-L-methionine-dependent methyltransferases"/>
    <property type="match status" value="1"/>
</dbReference>
<proteinExistence type="predicted"/>